<dbReference type="Pfam" id="PF02219">
    <property type="entry name" value="MTHFR"/>
    <property type="match status" value="1"/>
</dbReference>
<dbReference type="Gene3D" id="3.20.20.220">
    <property type="match status" value="1"/>
</dbReference>
<dbReference type="AlphaFoldDB" id="A0A4D9CPC0"/>
<accession>A0A4D9CPC0</accession>
<dbReference type="GO" id="GO:0005829">
    <property type="term" value="C:cytosol"/>
    <property type="evidence" value="ECO:0007669"/>
    <property type="project" value="TreeGrafter"/>
</dbReference>
<dbReference type="InterPro" id="IPR003171">
    <property type="entry name" value="Mehydrof_redctse-like"/>
</dbReference>
<evidence type="ECO:0000256" key="4">
    <source>
        <dbReference type="ARBA" id="ARBA00022630"/>
    </source>
</evidence>
<dbReference type="InterPro" id="IPR029041">
    <property type="entry name" value="FAD-linked_oxidoreductase-like"/>
</dbReference>
<evidence type="ECO:0000256" key="1">
    <source>
        <dbReference type="ARBA" id="ARBA00001974"/>
    </source>
</evidence>
<dbReference type="GO" id="GO:0009086">
    <property type="term" value="P:methionine biosynthetic process"/>
    <property type="evidence" value="ECO:0007669"/>
    <property type="project" value="TreeGrafter"/>
</dbReference>
<evidence type="ECO:0000256" key="7">
    <source>
        <dbReference type="SAM" id="MobiDB-lite"/>
    </source>
</evidence>
<keyword evidence="9" id="KW-1185">Reference proteome</keyword>
<dbReference type="GO" id="GO:0035999">
    <property type="term" value="P:tetrahydrofolate interconversion"/>
    <property type="evidence" value="ECO:0007669"/>
    <property type="project" value="UniProtKB-UniPathway"/>
</dbReference>
<dbReference type="NCBIfam" id="TIGR00677">
    <property type="entry name" value="fadh2_euk"/>
    <property type="match status" value="1"/>
</dbReference>
<dbReference type="GO" id="GO:0004489">
    <property type="term" value="F:methylenetetrahydrofolate reductase [NAD(P)H] activity"/>
    <property type="evidence" value="ECO:0007669"/>
    <property type="project" value="InterPro"/>
</dbReference>
<protein>
    <submittedName>
        <fullName evidence="8">Uncharacterized protein</fullName>
    </submittedName>
</protein>
<gene>
    <name evidence="8" type="ORF">NSK_007655</name>
</gene>
<keyword evidence="4" id="KW-0285">Flavoprotein</keyword>
<dbReference type="GO" id="GO:0071949">
    <property type="term" value="F:FAD binding"/>
    <property type="evidence" value="ECO:0007669"/>
    <property type="project" value="TreeGrafter"/>
</dbReference>
<evidence type="ECO:0000256" key="5">
    <source>
        <dbReference type="ARBA" id="ARBA00022827"/>
    </source>
</evidence>
<evidence type="ECO:0000313" key="8">
    <source>
        <dbReference type="EMBL" id="TFJ81012.1"/>
    </source>
</evidence>
<evidence type="ECO:0000256" key="6">
    <source>
        <dbReference type="ARBA" id="ARBA00023002"/>
    </source>
</evidence>
<keyword evidence="6" id="KW-0560">Oxidoreductase</keyword>
<sequence length="392" mass="43349">MSALATTEPVEVMEDDRIGELLEQRKGHPTPWFSFEFFPPKTPEGVEKLYERLAEMAPYNPLFVDFTWGAGGSTAELTLELTIEARRRFGLIANMHLTCTNMPTEKVVDALKSAKDVGITNILALRGDPPVGQERWEPIEGGFSSALDLVAYIRKHHDTFFSVGVAGYPEGHPNRIQQVDSLEGLSKAELGRVAVERAEDGTVTGYYVCRDNDFVQEIDYLKAKVDAGADFVITQMFFDAEVYVAFVKTCRSAGITVPILPGIMCFNTLQGFKRMVAFCRTRVPEKLWMDMMALSKSDDDEVRRYGIDFGVRLGQELLRAGSSGLHFYCLNLSRVALGIVSGLGLGSQSVDATYTNEKVEFETEKAMNGSDKVKSKEKALSNHDHVGAVASS</sequence>
<comment type="cofactor">
    <cofactor evidence="1">
        <name>FAD</name>
        <dbReference type="ChEBI" id="CHEBI:57692"/>
    </cofactor>
</comment>
<evidence type="ECO:0000256" key="2">
    <source>
        <dbReference type="ARBA" id="ARBA00004777"/>
    </source>
</evidence>
<organism evidence="8 9">
    <name type="scientific">Nannochloropsis salina CCMP1776</name>
    <dbReference type="NCBI Taxonomy" id="1027361"/>
    <lineage>
        <taxon>Eukaryota</taxon>
        <taxon>Sar</taxon>
        <taxon>Stramenopiles</taxon>
        <taxon>Ochrophyta</taxon>
        <taxon>Eustigmatophyceae</taxon>
        <taxon>Eustigmatales</taxon>
        <taxon>Monodopsidaceae</taxon>
        <taxon>Microchloropsis</taxon>
        <taxon>Microchloropsis salina</taxon>
    </lineage>
</organism>
<dbReference type="InterPro" id="IPR004621">
    <property type="entry name" value="Fadh2_euk"/>
</dbReference>
<evidence type="ECO:0000313" key="9">
    <source>
        <dbReference type="Proteomes" id="UP000355283"/>
    </source>
</evidence>
<proteinExistence type="inferred from homology"/>
<dbReference type="Proteomes" id="UP000355283">
    <property type="component" value="Unassembled WGS sequence"/>
</dbReference>
<dbReference type="CDD" id="cd00537">
    <property type="entry name" value="MTHFR"/>
    <property type="match status" value="1"/>
</dbReference>
<dbReference type="SUPFAM" id="SSF51730">
    <property type="entry name" value="FAD-linked oxidoreductase"/>
    <property type="match status" value="1"/>
</dbReference>
<comment type="similarity">
    <text evidence="3">Belongs to the methylenetetrahydrofolate reductase family.</text>
</comment>
<comment type="pathway">
    <text evidence="2">One-carbon metabolism; tetrahydrofolate interconversion.</text>
</comment>
<name>A0A4D9CPC0_9STRA</name>
<dbReference type="PANTHER" id="PTHR45754:SF3">
    <property type="entry name" value="METHYLENETETRAHYDROFOLATE REDUCTASE (NADPH)"/>
    <property type="match status" value="1"/>
</dbReference>
<comment type="caution">
    <text evidence="8">The sequence shown here is derived from an EMBL/GenBank/DDBJ whole genome shotgun (WGS) entry which is preliminary data.</text>
</comment>
<dbReference type="PANTHER" id="PTHR45754">
    <property type="entry name" value="METHYLENETETRAHYDROFOLATE REDUCTASE"/>
    <property type="match status" value="1"/>
</dbReference>
<dbReference type="UniPathway" id="UPA00193"/>
<keyword evidence="5" id="KW-0274">FAD</keyword>
<dbReference type="OrthoDB" id="16284at2759"/>
<dbReference type="EMBL" id="SDOX01000145">
    <property type="protein sequence ID" value="TFJ81012.1"/>
    <property type="molecule type" value="Genomic_DNA"/>
</dbReference>
<feature type="region of interest" description="Disordered" evidence="7">
    <location>
        <begin position="365"/>
        <end position="392"/>
    </location>
</feature>
<feature type="compositionally biased region" description="Basic and acidic residues" evidence="7">
    <location>
        <begin position="365"/>
        <end position="386"/>
    </location>
</feature>
<evidence type="ECO:0000256" key="3">
    <source>
        <dbReference type="ARBA" id="ARBA00006743"/>
    </source>
</evidence>
<reference evidence="8 9" key="1">
    <citation type="submission" date="2019-01" db="EMBL/GenBank/DDBJ databases">
        <title>Nuclear Genome Assembly of the Microalgal Biofuel strain Nannochloropsis salina CCMP1776.</title>
        <authorList>
            <person name="Hovde B."/>
        </authorList>
    </citation>
    <scope>NUCLEOTIDE SEQUENCE [LARGE SCALE GENOMIC DNA]</scope>
    <source>
        <strain evidence="8 9">CCMP1776</strain>
    </source>
</reference>